<evidence type="ECO:0000256" key="8">
    <source>
        <dbReference type="ARBA" id="ARBA00022989"/>
    </source>
</evidence>
<evidence type="ECO:0000256" key="12">
    <source>
        <dbReference type="ARBA" id="ARBA00023136"/>
    </source>
</evidence>
<keyword evidence="6" id="KW-0812">Transmembrane</keyword>
<dbReference type="Pfam" id="PF00067">
    <property type="entry name" value="p450"/>
    <property type="match status" value="1"/>
</dbReference>
<keyword evidence="9" id="KW-0560">Oxidoreductase</keyword>
<evidence type="ECO:0000256" key="5">
    <source>
        <dbReference type="ARBA" id="ARBA00022617"/>
    </source>
</evidence>
<dbReference type="AlphaFoldDB" id="A0A0D7BNI9"/>
<comment type="pathway">
    <text evidence="3">Secondary metabolite biosynthesis; terpenoid biosynthesis.</text>
</comment>
<evidence type="ECO:0000256" key="2">
    <source>
        <dbReference type="ARBA" id="ARBA00004370"/>
    </source>
</evidence>
<dbReference type="CDD" id="cd11069">
    <property type="entry name" value="CYP_FUM15-like"/>
    <property type="match status" value="1"/>
</dbReference>
<comment type="cofactor">
    <cofactor evidence="1 13">
        <name>heme</name>
        <dbReference type="ChEBI" id="CHEBI:30413"/>
    </cofactor>
</comment>
<evidence type="ECO:0000256" key="9">
    <source>
        <dbReference type="ARBA" id="ARBA00023002"/>
    </source>
</evidence>
<proteinExistence type="inferred from homology"/>
<dbReference type="GO" id="GO:0004497">
    <property type="term" value="F:monooxygenase activity"/>
    <property type="evidence" value="ECO:0007669"/>
    <property type="project" value="UniProtKB-KW"/>
</dbReference>
<protein>
    <submittedName>
        <fullName evidence="14">Cytochrome P450</fullName>
    </submittedName>
</protein>
<keyword evidence="10 13" id="KW-0408">Iron</keyword>
<dbReference type="GO" id="GO:0016705">
    <property type="term" value="F:oxidoreductase activity, acting on paired donors, with incorporation or reduction of molecular oxygen"/>
    <property type="evidence" value="ECO:0007669"/>
    <property type="project" value="InterPro"/>
</dbReference>
<dbReference type="GO" id="GO:0020037">
    <property type="term" value="F:heme binding"/>
    <property type="evidence" value="ECO:0007669"/>
    <property type="project" value="InterPro"/>
</dbReference>
<accession>A0A0D7BNI9</accession>
<reference evidence="14 15" key="1">
    <citation type="journal article" date="2015" name="Fungal Genet. Biol.">
        <title>Evolution of novel wood decay mechanisms in Agaricales revealed by the genome sequences of Fistulina hepatica and Cylindrobasidium torrendii.</title>
        <authorList>
            <person name="Floudas D."/>
            <person name="Held B.W."/>
            <person name="Riley R."/>
            <person name="Nagy L.G."/>
            <person name="Koehler G."/>
            <person name="Ransdell A.S."/>
            <person name="Younus H."/>
            <person name="Chow J."/>
            <person name="Chiniquy J."/>
            <person name="Lipzen A."/>
            <person name="Tritt A."/>
            <person name="Sun H."/>
            <person name="Haridas S."/>
            <person name="LaButti K."/>
            <person name="Ohm R.A."/>
            <person name="Kues U."/>
            <person name="Blanchette R.A."/>
            <person name="Grigoriev I.V."/>
            <person name="Minto R.E."/>
            <person name="Hibbett D.S."/>
        </authorList>
    </citation>
    <scope>NUCLEOTIDE SEQUENCE [LARGE SCALE GENOMIC DNA]</scope>
    <source>
        <strain evidence="14 15">FP15055 ss-10</strain>
    </source>
</reference>
<dbReference type="InterPro" id="IPR036396">
    <property type="entry name" value="Cyt_P450_sf"/>
</dbReference>
<comment type="subcellular location">
    <subcellularLocation>
        <location evidence="2">Membrane</location>
    </subcellularLocation>
</comment>
<dbReference type="Proteomes" id="UP000054007">
    <property type="component" value="Unassembled WGS sequence"/>
</dbReference>
<keyword evidence="5 13" id="KW-0349">Heme</keyword>
<keyword evidence="7 13" id="KW-0479">Metal-binding</keyword>
<dbReference type="GO" id="GO:0016020">
    <property type="term" value="C:membrane"/>
    <property type="evidence" value="ECO:0007669"/>
    <property type="project" value="UniProtKB-SubCell"/>
</dbReference>
<dbReference type="GO" id="GO:0005506">
    <property type="term" value="F:iron ion binding"/>
    <property type="evidence" value="ECO:0007669"/>
    <property type="project" value="InterPro"/>
</dbReference>
<gene>
    <name evidence="14" type="ORF">CYLTODRAFT_487017</name>
</gene>
<keyword evidence="8" id="KW-1133">Transmembrane helix</keyword>
<feature type="binding site" description="axial binding residue" evidence="13">
    <location>
        <position position="493"/>
    </location>
    <ligand>
        <name>heme</name>
        <dbReference type="ChEBI" id="CHEBI:30413"/>
    </ligand>
    <ligandPart>
        <name>Fe</name>
        <dbReference type="ChEBI" id="CHEBI:18248"/>
    </ligandPart>
</feature>
<dbReference type="PRINTS" id="PR00385">
    <property type="entry name" value="P450"/>
</dbReference>
<evidence type="ECO:0000256" key="3">
    <source>
        <dbReference type="ARBA" id="ARBA00004721"/>
    </source>
</evidence>
<keyword evidence="12" id="KW-0472">Membrane</keyword>
<evidence type="ECO:0000256" key="13">
    <source>
        <dbReference type="PIRSR" id="PIRSR602401-1"/>
    </source>
</evidence>
<name>A0A0D7BNI9_9AGAR</name>
<dbReference type="InterPro" id="IPR050121">
    <property type="entry name" value="Cytochrome_P450_monoxygenase"/>
</dbReference>
<dbReference type="EMBL" id="KN880451">
    <property type="protein sequence ID" value="KIY71740.1"/>
    <property type="molecule type" value="Genomic_DNA"/>
</dbReference>
<organism evidence="14 15">
    <name type="scientific">Cylindrobasidium torrendii FP15055 ss-10</name>
    <dbReference type="NCBI Taxonomy" id="1314674"/>
    <lineage>
        <taxon>Eukaryota</taxon>
        <taxon>Fungi</taxon>
        <taxon>Dikarya</taxon>
        <taxon>Basidiomycota</taxon>
        <taxon>Agaricomycotina</taxon>
        <taxon>Agaricomycetes</taxon>
        <taxon>Agaricomycetidae</taxon>
        <taxon>Agaricales</taxon>
        <taxon>Marasmiineae</taxon>
        <taxon>Physalacriaceae</taxon>
        <taxon>Cylindrobasidium</taxon>
    </lineage>
</organism>
<evidence type="ECO:0000313" key="14">
    <source>
        <dbReference type="EMBL" id="KIY71740.1"/>
    </source>
</evidence>
<dbReference type="STRING" id="1314674.A0A0D7BNI9"/>
<dbReference type="InterPro" id="IPR002401">
    <property type="entry name" value="Cyt_P450_E_grp-I"/>
</dbReference>
<dbReference type="PANTHER" id="PTHR24305">
    <property type="entry name" value="CYTOCHROME P450"/>
    <property type="match status" value="1"/>
</dbReference>
<evidence type="ECO:0000256" key="10">
    <source>
        <dbReference type="ARBA" id="ARBA00023004"/>
    </source>
</evidence>
<dbReference type="SUPFAM" id="SSF48264">
    <property type="entry name" value="Cytochrome P450"/>
    <property type="match status" value="1"/>
</dbReference>
<dbReference type="PRINTS" id="PR00463">
    <property type="entry name" value="EP450I"/>
</dbReference>
<dbReference type="InterPro" id="IPR001128">
    <property type="entry name" value="Cyt_P450"/>
</dbReference>
<evidence type="ECO:0000256" key="4">
    <source>
        <dbReference type="ARBA" id="ARBA00010617"/>
    </source>
</evidence>
<comment type="similarity">
    <text evidence="4">Belongs to the cytochrome P450 family.</text>
</comment>
<evidence type="ECO:0000256" key="11">
    <source>
        <dbReference type="ARBA" id="ARBA00023033"/>
    </source>
</evidence>
<evidence type="ECO:0000256" key="6">
    <source>
        <dbReference type="ARBA" id="ARBA00022692"/>
    </source>
</evidence>
<dbReference type="OrthoDB" id="1470350at2759"/>
<dbReference type="PANTHER" id="PTHR24305:SF166">
    <property type="entry name" value="CYTOCHROME P450 12A4, MITOCHONDRIAL-RELATED"/>
    <property type="match status" value="1"/>
</dbReference>
<sequence>MASITLFVCAACAAGLLYMLRGLASLVLRQYRSPLHKLPGPSCTSRIVGNLKEMHNQENTGLFEQWRLQHGSSFAYSGFLGGPRLMTFDPVAVAHILGNAYDYPKPSFIRDGLAAMGAGDQGLLTTEGEVHKKQRKILSPAFSPTSLRSLSPIFWDKARQLRDIWAELSDSPKPQRIDALSYLSRAMLDIIGLAGFGYRFDVLGSDDAVGHTELAKAFGVIFSTSKSFKIMAILQEWFPVLRIFRRNSGTMATAKANMRRIGLQLIDERQQAAADEMSGKAASIVGEKTVLGKDILSVLIRSSLAKAPTQQMNREEILCQISTFMAAGHETTANAVTWCLYALVTNPDTQRKLRTELQKLGVGVGADRIEDAVMQCEYLDWVVKETLRLHSPVTTTMRVCQRDEDEIPVDVTDGGYLDRSGVVRHSIRVKKGDIITIPIQAINKSVAFWGDDANSFRPERWAKPFWRSKSIPGLYSNVMTFLNGNTTNGNRSCIGYQFALFELKIFLYVLVTDLEFSIDPTTIIEKQVNVITRPFVKSEPALGNQLPIYIKRV</sequence>
<dbReference type="Gene3D" id="1.10.630.10">
    <property type="entry name" value="Cytochrome P450"/>
    <property type="match status" value="1"/>
</dbReference>
<keyword evidence="11" id="KW-0503">Monooxygenase</keyword>
<evidence type="ECO:0000256" key="1">
    <source>
        <dbReference type="ARBA" id="ARBA00001971"/>
    </source>
</evidence>
<evidence type="ECO:0000256" key="7">
    <source>
        <dbReference type="ARBA" id="ARBA00022723"/>
    </source>
</evidence>
<evidence type="ECO:0000313" key="15">
    <source>
        <dbReference type="Proteomes" id="UP000054007"/>
    </source>
</evidence>
<keyword evidence="15" id="KW-1185">Reference proteome</keyword>